<proteinExistence type="predicted"/>
<dbReference type="Proteomes" id="UP001243330">
    <property type="component" value="Unassembled WGS sequence"/>
</dbReference>
<comment type="caution">
    <text evidence="2">The sequence shown here is derived from an EMBL/GenBank/DDBJ whole genome shotgun (WGS) entry which is preliminary data.</text>
</comment>
<evidence type="ECO:0008006" key="4">
    <source>
        <dbReference type="Google" id="ProtNLM"/>
    </source>
</evidence>
<reference evidence="2" key="1">
    <citation type="submission" date="2023-01" db="EMBL/GenBank/DDBJ databases">
        <title>Colletotrichum chrysophilum M932 genome sequence.</title>
        <authorList>
            <person name="Baroncelli R."/>
        </authorList>
    </citation>
    <scope>NUCLEOTIDE SEQUENCE</scope>
    <source>
        <strain evidence="2">M932</strain>
    </source>
</reference>
<keyword evidence="3" id="KW-1185">Reference proteome</keyword>
<evidence type="ECO:0000313" key="3">
    <source>
        <dbReference type="Proteomes" id="UP001243330"/>
    </source>
</evidence>
<feature type="signal peptide" evidence="1">
    <location>
        <begin position="1"/>
        <end position="22"/>
    </location>
</feature>
<name>A0AAD9AI52_9PEZI</name>
<evidence type="ECO:0000256" key="1">
    <source>
        <dbReference type="SAM" id="SignalP"/>
    </source>
</evidence>
<accession>A0AAD9AI52</accession>
<protein>
    <recommendedName>
        <fullName evidence="4">Secreted protein</fullName>
    </recommendedName>
</protein>
<dbReference type="EMBL" id="JAQOWY010000170">
    <property type="protein sequence ID" value="KAK1848488.1"/>
    <property type="molecule type" value="Genomic_DNA"/>
</dbReference>
<keyword evidence="1" id="KW-0732">Signal</keyword>
<feature type="chain" id="PRO_5041966510" description="Secreted protein" evidence="1">
    <location>
        <begin position="23"/>
        <end position="94"/>
    </location>
</feature>
<evidence type="ECO:0000313" key="2">
    <source>
        <dbReference type="EMBL" id="KAK1848488.1"/>
    </source>
</evidence>
<gene>
    <name evidence="2" type="ORF">CCHR01_08879</name>
</gene>
<sequence>MRGQSRLIFCICLLAPTGRTWGKVVCVCADSSDARECHTASSLTIALPSFEPPHLAFLSLPCLVMPLSRLLRIQRAMYRVLDRRDDLLRSATLA</sequence>
<dbReference type="AlphaFoldDB" id="A0AAD9AI52"/>
<organism evidence="2 3">
    <name type="scientific">Colletotrichum chrysophilum</name>
    <dbReference type="NCBI Taxonomy" id="1836956"/>
    <lineage>
        <taxon>Eukaryota</taxon>
        <taxon>Fungi</taxon>
        <taxon>Dikarya</taxon>
        <taxon>Ascomycota</taxon>
        <taxon>Pezizomycotina</taxon>
        <taxon>Sordariomycetes</taxon>
        <taxon>Hypocreomycetidae</taxon>
        <taxon>Glomerellales</taxon>
        <taxon>Glomerellaceae</taxon>
        <taxon>Colletotrichum</taxon>
        <taxon>Colletotrichum gloeosporioides species complex</taxon>
    </lineage>
</organism>